<proteinExistence type="predicted"/>
<dbReference type="Proteomes" id="UP000004259">
    <property type="component" value="Unassembled WGS sequence"/>
</dbReference>
<evidence type="ECO:0000313" key="2">
    <source>
        <dbReference type="EMBL" id="EGC02614.1"/>
    </source>
</evidence>
<keyword evidence="1" id="KW-0812">Transmembrane</keyword>
<dbReference type="STRING" id="246199.CUS_7192"/>
<organism evidence="2 3">
    <name type="scientific">Ruminococcus albus 8</name>
    <dbReference type="NCBI Taxonomy" id="246199"/>
    <lineage>
        <taxon>Bacteria</taxon>
        <taxon>Bacillati</taxon>
        <taxon>Bacillota</taxon>
        <taxon>Clostridia</taxon>
        <taxon>Eubacteriales</taxon>
        <taxon>Oscillospiraceae</taxon>
        <taxon>Ruminococcus</taxon>
    </lineage>
</organism>
<keyword evidence="1" id="KW-0472">Membrane</keyword>
<dbReference type="eggNOG" id="ENOG5033ZR9">
    <property type="taxonomic scope" value="Bacteria"/>
</dbReference>
<name>E9SDJ6_RUMAL</name>
<dbReference type="AlphaFoldDB" id="E9SDJ6"/>
<evidence type="ECO:0000256" key="1">
    <source>
        <dbReference type="SAM" id="Phobius"/>
    </source>
</evidence>
<feature type="transmembrane region" description="Helical" evidence="1">
    <location>
        <begin position="54"/>
        <end position="76"/>
    </location>
</feature>
<gene>
    <name evidence="2" type="ORF">CUS_7192</name>
</gene>
<feature type="transmembrane region" description="Helical" evidence="1">
    <location>
        <begin position="129"/>
        <end position="150"/>
    </location>
</feature>
<dbReference type="EMBL" id="ADKM02000091">
    <property type="protein sequence ID" value="EGC02614.1"/>
    <property type="molecule type" value="Genomic_DNA"/>
</dbReference>
<dbReference type="RefSeq" id="WP_002850576.1">
    <property type="nucleotide sequence ID" value="NZ_ADKM02000091.1"/>
</dbReference>
<feature type="transmembrane region" description="Helical" evidence="1">
    <location>
        <begin position="88"/>
        <end position="108"/>
    </location>
</feature>
<keyword evidence="1" id="KW-1133">Transmembrane helix</keyword>
<accession>E9SDJ6</accession>
<comment type="caution">
    <text evidence="2">The sequence shown here is derived from an EMBL/GenBank/DDBJ whole genome shotgun (WGS) entry which is preliminary data.</text>
</comment>
<evidence type="ECO:0000313" key="3">
    <source>
        <dbReference type="Proteomes" id="UP000004259"/>
    </source>
</evidence>
<feature type="transmembrane region" description="Helical" evidence="1">
    <location>
        <begin position="170"/>
        <end position="191"/>
    </location>
</feature>
<sequence>MAKKSSKKMPAERSAADYYKLKTSAVDRLVSTKKAPEVTDEEIRKYTSRGKFRIPAWLKIVFVKFWFAGAICYFFLWGLGLYIQGLDLMAALSIGLGVANDLMVNKLLRNFEPTERAYDKWQMVTVRKYWSIFINVIYSGVVLFLVFQIYYAVNSLAGVNASADPTQAQAMFGVEPMLFGILYMAVDLLLVKIKNTFVNILRDAGAFSPRTAEKK</sequence>
<reference evidence="2 3" key="1">
    <citation type="submission" date="2011-02" db="EMBL/GenBank/DDBJ databases">
        <authorList>
            <person name="Nelson K.E."/>
            <person name="Sutton G."/>
            <person name="Torralba M."/>
            <person name="Durkin S."/>
            <person name="Harkins D."/>
            <person name="Montgomery R."/>
            <person name="Ziemer C."/>
            <person name="Klaassens E."/>
            <person name="Ocuiv P."/>
            <person name="Morrison M."/>
        </authorList>
    </citation>
    <scope>NUCLEOTIDE SEQUENCE [LARGE SCALE GENOMIC DNA]</scope>
    <source>
        <strain evidence="2 3">8</strain>
    </source>
</reference>
<protein>
    <submittedName>
        <fullName evidence="2">Uncharacterized protein</fullName>
    </submittedName>
</protein>
<keyword evidence="3" id="KW-1185">Reference proteome</keyword>